<organism evidence="2 3">
    <name type="scientific">Monilinia laxa</name>
    <name type="common">Brown rot fungus</name>
    <name type="synonym">Sclerotinia laxa</name>
    <dbReference type="NCBI Taxonomy" id="61186"/>
    <lineage>
        <taxon>Eukaryota</taxon>
        <taxon>Fungi</taxon>
        <taxon>Dikarya</taxon>
        <taxon>Ascomycota</taxon>
        <taxon>Pezizomycotina</taxon>
        <taxon>Leotiomycetes</taxon>
        <taxon>Helotiales</taxon>
        <taxon>Sclerotiniaceae</taxon>
        <taxon>Monilinia</taxon>
    </lineage>
</organism>
<dbReference type="SUPFAM" id="SSF51735">
    <property type="entry name" value="NAD(P)-binding Rossmann-fold domains"/>
    <property type="match status" value="1"/>
</dbReference>
<evidence type="ECO:0000313" key="3">
    <source>
        <dbReference type="Proteomes" id="UP000326757"/>
    </source>
</evidence>
<name>A0A5N6JW41_MONLA</name>
<dbReference type="InterPro" id="IPR002347">
    <property type="entry name" value="SDR_fam"/>
</dbReference>
<dbReference type="EMBL" id="VIGI01000012">
    <property type="protein sequence ID" value="KAB8293154.1"/>
    <property type="molecule type" value="Genomic_DNA"/>
</dbReference>
<dbReference type="OrthoDB" id="1933717at2759"/>
<evidence type="ECO:0000256" key="1">
    <source>
        <dbReference type="ARBA" id="ARBA00006484"/>
    </source>
</evidence>
<dbReference type="GO" id="GO:0016491">
    <property type="term" value="F:oxidoreductase activity"/>
    <property type="evidence" value="ECO:0007669"/>
    <property type="project" value="TreeGrafter"/>
</dbReference>
<dbReference type="InterPro" id="IPR051468">
    <property type="entry name" value="Fungal_SecMetab_SDRs"/>
</dbReference>
<dbReference type="PRINTS" id="PR00081">
    <property type="entry name" value="GDHRDH"/>
</dbReference>
<dbReference type="PANTHER" id="PTHR43544">
    <property type="entry name" value="SHORT-CHAIN DEHYDROGENASE/REDUCTASE"/>
    <property type="match status" value="1"/>
</dbReference>
<reference evidence="2 3" key="1">
    <citation type="submission" date="2019-06" db="EMBL/GenBank/DDBJ databases">
        <title>Genome Sequence of the Brown Rot Fungal Pathogen Monilinia laxa.</title>
        <authorList>
            <person name="De Miccolis Angelini R.M."/>
            <person name="Landi L."/>
            <person name="Abate D."/>
            <person name="Pollastro S."/>
            <person name="Romanazzi G."/>
            <person name="Faretra F."/>
        </authorList>
    </citation>
    <scope>NUCLEOTIDE SEQUENCE [LARGE SCALE GENOMIC DNA]</scope>
    <source>
        <strain evidence="2 3">Mlax316</strain>
    </source>
</reference>
<accession>A0A5N6JW41</accession>
<protein>
    <submittedName>
        <fullName evidence="2">Uncharacterized protein</fullName>
    </submittedName>
</protein>
<keyword evidence="3" id="KW-1185">Reference proteome</keyword>
<dbReference type="GO" id="GO:0019748">
    <property type="term" value="P:secondary metabolic process"/>
    <property type="evidence" value="ECO:0007669"/>
    <property type="project" value="TreeGrafter"/>
</dbReference>
<dbReference type="GO" id="GO:0005737">
    <property type="term" value="C:cytoplasm"/>
    <property type="evidence" value="ECO:0007669"/>
    <property type="project" value="TreeGrafter"/>
</dbReference>
<proteinExistence type="inferred from homology"/>
<gene>
    <name evidence="2" type="ORF">EYC80_007502</name>
</gene>
<dbReference type="Gene3D" id="3.40.50.720">
    <property type="entry name" value="NAD(P)-binding Rossmann-like Domain"/>
    <property type="match status" value="1"/>
</dbReference>
<comment type="caution">
    <text evidence="2">The sequence shown here is derived from an EMBL/GenBank/DDBJ whole genome shotgun (WGS) entry which is preliminary data.</text>
</comment>
<dbReference type="InterPro" id="IPR036291">
    <property type="entry name" value="NAD(P)-bd_dom_sf"/>
</dbReference>
<dbReference type="AlphaFoldDB" id="A0A5N6JW41"/>
<dbReference type="PANTHER" id="PTHR43544:SF32">
    <property type="entry name" value="CHAIN DEHYDROGENASE, PUTATIVE (AFU_ORTHOLOGUE AFUA_5G01530)-RELATED"/>
    <property type="match status" value="1"/>
</dbReference>
<dbReference type="Proteomes" id="UP000326757">
    <property type="component" value="Unassembled WGS sequence"/>
</dbReference>
<sequence length="174" mass="18525">MAASEKIVLITVKYRASRGLGLATAKAIASLSPSYYIICGIRADSQAETHQSNISTAELDITNSDSIGAAVSHIKDKYGKLDVLVNNAGVSSKLPNIVDNLTERISVNPLGSTRVTEALMPLLEKSSTPILLFIITVLGSIAARSDPTHPFTQIEATGYRTSKATLDLLMACYT</sequence>
<comment type="similarity">
    <text evidence="1">Belongs to the short-chain dehydrogenases/reductases (SDR) family.</text>
</comment>
<dbReference type="Pfam" id="PF00106">
    <property type="entry name" value="adh_short"/>
    <property type="match status" value="1"/>
</dbReference>
<evidence type="ECO:0000313" key="2">
    <source>
        <dbReference type="EMBL" id="KAB8293154.1"/>
    </source>
</evidence>